<dbReference type="InterPro" id="IPR043129">
    <property type="entry name" value="ATPase_NBD"/>
</dbReference>
<name>A0A510JCV2_9FUSO</name>
<dbReference type="SUPFAM" id="SSF53067">
    <property type="entry name" value="Actin-like ATPase domain"/>
    <property type="match status" value="1"/>
</dbReference>
<dbReference type="STRING" id="714315.GCA_000516535_02092"/>
<dbReference type="RefSeq" id="WP_026738240.1">
    <property type="nucleotide sequence ID" value="NZ_AP019822.1"/>
</dbReference>
<dbReference type="InterPro" id="IPR022496">
    <property type="entry name" value="T6A_TsaB"/>
</dbReference>
<protein>
    <submittedName>
        <fullName evidence="2">Universal bacterial protein YeaZ</fullName>
    </submittedName>
</protein>
<dbReference type="Pfam" id="PF00814">
    <property type="entry name" value="TsaD"/>
    <property type="match status" value="1"/>
</dbReference>
<gene>
    <name evidence="2" type="primary">yeaZ</name>
    <name evidence="2" type="ORF">JCM16774_2097</name>
</gene>
<sequence>MLIFSITTTTKIVSLSLHDGTKIIGEIRVEVAKTHSTGIIDQIDKLFEWTGKKLSDIDNVVISTGPGSFTGVRIAISVVKGLFYGRNVNIYEVNELDALAYQIYYSAQSTSGEKCSGMKIYSMIDSGKEKIYYSVYTAESFGYLKKDKDDRVSKLDNVIESISLEENEKIYITGDGAFNYKEKITENLKDKVQFSEDKNMKINSSTFAQMLLNGKLVKTDIFNLKPDYLEKSQAERDKKERGNNGS</sequence>
<dbReference type="Proteomes" id="UP000321606">
    <property type="component" value="Chromosome"/>
</dbReference>
<dbReference type="OrthoDB" id="9784166at2"/>
<dbReference type="EMBL" id="AP019822">
    <property type="protein sequence ID" value="BBM37138.1"/>
    <property type="molecule type" value="Genomic_DNA"/>
</dbReference>
<dbReference type="NCBIfam" id="TIGR03725">
    <property type="entry name" value="T6A_YeaZ"/>
    <property type="match status" value="1"/>
</dbReference>
<organism evidence="2 3">
    <name type="scientific">Pseudoleptotrichia goodfellowii</name>
    <dbReference type="NCBI Taxonomy" id="157692"/>
    <lineage>
        <taxon>Bacteria</taxon>
        <taxon>Fusobacteriati</taxon>
        <taxon>Fusobacteriota</taxon>
        <taxon>Fusobacteriia</taxon>
        <taxon>Fusobacteriales</taxon>
        <taxon>Leptotrichiaceae</taxon>
        <taxon>Pseudoleptotrichia</taxon>
    </lineage>
</organism>
<accession>A0A510JCV2</accession>
<reference evidence="2 3" key="1">
    <citation type="submission" date="2019-07" db="EMBL/GenBank/DDBJ databases">
        <title>Complete Genome Sequence of Leptotrichia goodfellowii Strain JCM 16774.</title>
        <authorList>
            <person name="Watanabe S."/>
            <person name="Cui L."/>
        </authorList>
    </citation>
    <scope>NUCLEOTIDE SEQUENCE [LARGE SCALE GENOMIC DNA]</scope>
    <source>
        <strain evidence="2 3">JCM16774</strain>
    </source>
</reference>
<evidence type="ECO:0000313" key="2">
    <source>
        <dbReference type="EMBL" id="BBM37138.1"/>
    </source>
</evidence>
<dbReference type="CDD" id="cd24032">
    <property type="entry name" value="ASKHA_NBD_TsaB"/>
    <property type="match status" value="1"/>
</dbReference>
<dbReference type="KEGG" id="lgo:JCM16774_2097"/>
<dbReference type="AlphaFoldDB" id="A0A510JCV2"/>
<dbReference type="InterPro" id="IPR000905">
    <property type="entry name" value="Gcp-like_dom"/>
</dbReference>
<evidence type="ECO:0000313" key="3">
    <source>
        <dbReference type="Proteomes" id="UP000321606"/>
    </source>
</evidence>
<evidence type="ECO:0000259" key="1">
    <source>
        <dbReference type="Pfam" id="PF00814"/>
    </source>
</evidence>
<proteinExistence type="predicted"/>
<dbReference type="Gene3D" id="3.30.420.40">
    <property type="match status" value="2"/>
</dbReference>
<dbReference type="GO" id="GO:0002949">
    <property type="term" value="P:tRNA threonylcarbamoyladenosine modification"/>
    <property type="evidence" value="ECO:0007669"/>
    <property type="project" value="InterPro"/>
</dbReference>
<feature type="domain" description="Gcp-like" evidence="1">
    <location>
        <begin position="30"/>
        <end position="202"/>
    </location>
</feature>